<feature type="region of interest" description="Disordered" evidence="1">
    <location>
        <begin position="1249"/>
        <end position="1287"/>
    </location>
</feature>
<dbReference type="PANTHER" id="PTHR32387:SF0">
    <property type="entry name" value="PROTEIN NO VEIN"/>
    <property type="match status" value="1"/>
</dbReference>
<evidence type="ECO:0000256" key="1">
    <source>
        <dbReference type="SAM" id="MobiDB-lite"/>
    </source>
</evidence>
<feature type="region of interest" description="Disordered" evidence="1">
    <location>
        <begin position="1560"/>
        <end position="1620"/>
    </location>
</feature>
<dbReference type="Proteomes" id="UP000272025">
    <property type="component" value="Unassembled WGS sequence"/>
</dbReference>
<accession>A0A3N2PLT6</accession>
<proteinExistence type="predicted"/>
<name>A0A3N2PLT6_SODAK</name>
<keyword evidence="3" id="KW-1185">Reference proteome</keyword>
<dbReference type="InterPro" id="IPR036890">
    <property type="entry name" value="HATPase_C_sf"/>
</dbReference>
<dbReference type="EMBL" id="ML119061">
    <property type="protein sequence ID" value="ROT35439.1"/>
    <property type="molecule type" value="Genomic_DNA"/>
</dbReference>
<dbReference type="InterPro" id="IPR052957">
    <property type="entry name" value="Auxin_embryo_med"/>
</dbReference>
<dbReference type="OrthoDB" id="1262810at2759"/>
<sequence length="1620" mass="181279">MNAAEFPRSALEAEAHICEIRKAKGLEDGPGRSSNNAVDLEAALDVLSADLYQTSTHFLLELIQNADDNQYEAVVPTLRISYSPGSIRIDCNERGFSRRNVEAICRICQSTKSGRSKSSGFVGEKGIGFKAVFKVASTVHIVSGHYQFKFERDGYLGMIAPIWAPFPEATTPGWTSMILQLDKTCDQAAIVNELRLYDARVLIFLRRLRRLEIEKKDAWKTWKKPGLWGKNQDPEKFLKTTEPLRTGFSKVLTRQEQSPSTSGNPSSMMMNLHENDKKKQYLVWRHMASKLPADPRRPGISSSEVVLAFPLEPDCQTPSIAPQSVYAFLPIRKYGFDFLLQADFLLSTNREEIHGDSPWNNALVVAASDAFVEAALYMSGLPKENPLRYTWILFLPQTAPSSQLMTNLRNRMIQRLRTTPVIYTRQSGGERRNPKLLTHVPDLFCDRYGNPFMQMPQDARTLVSEKYDFLNTATEETRLGALQLLGTGSIGEERFMGIMSDKLKQNPKAFLDQKSPEWHADFCRALYSISSETTIAQRLATLPIIPLRDGTWVRHYKSTGPYFADSGSGTPEIPEGINMRVVEPKAAAVPDRRRLFEYLGVATMLHTDVQNAIVATHRSAVFKPDGLRPEVLVSHLAFLFRSGWKNNPKSRTDFWFASEKGPCRLGSAMYLPSDLRSAAYQVLPAFSRKAAYGSLHRGYMDGGAVEMESQDEWIEWLQDAANVALYPRISGQYSAGYFLHPDFKLLKPSPPTPSSLCWLRVLRDGWEYYKTYLDISLVPDGADSLERTAVFGLLYNLRDTVVPCRGYSSSAPLDSAYMPVKSLMGQAPGLVSFIDIPDPENPAWRPVINVLRVPGEPCVRFYADCLRGCKASPDVSLDTIRTFMQNIQEEGPAISDELCTLFNRDSLICIPPRQQDGQRIWVKPSECVWEGDAWMAKVHVLKKYYPEFEALFHTLLRIPNADINYFVEEAVAVPSTTAATKSTRRIESILHAITSHVVQNLINVPSRDDGGLESCYKERLCKAQMFPIVSDQRNQPYKRLSTVEDKESWLIADRTIFRTQFAGVLPVLALNADVVLKIQPLLQALGLEGRLLSRAATNVTEAHGEVTLLEDSSAQYRERSKFLFRLMPPGQPNQDQLCAKFRSVDVFSATTILQYWRAPLGLQQIQSAQTMGTGFLESDYFGDLRIYMPTGYETEPHPFELVEQLCEFFSIPTEHRDLVLIALTARIERVEEVFLRRGFVTLPDEGLRLGDNGGGDVGGPSDAHSDDGVGYETAEEGEGQGKGKGTSRFSRLLNRKRFHPSFFKQGNGSSESLPSYSAAVARTAQGGVMGGRLAPTRQLPGAFTLPSLKRTIGEMEFHQKEGAILGQHTRPLTLFDRIVGLAHRDADVGEMIVSDALGAILGPQYNSETMWTPRSKRRPTTSAFTFVDSQGRFSSFLMRLEGRTGKAQGYNKLMYHLDVKAMERPQTSGFQLTQAELDRVGCSFCWVHTFHLCPNSARQFSIHSEEAFSDEEPNKHVSVLVHISDVRRQPKILFLVDPWDLFKDGLLVLETASTYKASLRLGRPGVGGSSSRGTVEEGGFDAVQIRPRSSPRPETQDEAPPDYSNDKGKGIEGPSSSRGE</sequence>
<organism evidence="2 3">
    <name type="scientific">Sodiomyces alkalinus (strain CBS 110278 / VKM F-3762 / F11)</name>
    <name type="common">Alkaliphilic filamentous fungus</name>
    <dbReference type="NCBI Taxonomy" id="1314773"/>
    <lineage>
        <taxon>Eukaryota</taxon>
        <taxon>Fungi</taxon>
        <taxon>Dikarya</taxon>
        <taxon>Ascomycota</taxon>
        <taxon>Pezizomycotina</taxon>
        <taxon>Sordariomycetes</taxon>
        <taxon>Hypocreomycetidae</taxon>
        <taxon>Glomerellales</taxon>
        <taxon>Plectosphaerellaceae</taxon>
        <taxon>Sodiomyces</taxon>
    </lineage>
</organism>
<dbReference type="Gene3D" id="3.30.565.10">
    <property type="entry name" value="Histidine kinase-like ATPase, C-terminal domain"/>
    <property type="match status" value="1"/>
</dbReference>
<dbReference type="NCBIfam" id="NF047352">
    <property type="entry name" value="P_loop_sacsin"/>
    <property type="match status" value="1"/>
</dbReference>
<evidence type="ECO:0000313" key="2">
    <source>
        <dbReference type="EMBL" id="ROT35439.1"/>
    </source>
</evidence>
<reference evidence="2 3" key="1">
    <citation type="journal article" date="2018" name="Mol. Ecol.">
        <title>The obligate alkalophilic soda-lake fungus Sodiomyces alkalinus has shifted to a protein diet.</title>
        <authorList>
            <person name="Grum-Grzhimaylo A.A."/>
            <person name="Falkoski D.L."/>
            <person name="van den Heuvel J."/>
            <person name="Valero-Jimenez C.A."/>
            <person name="Min B."/>
            <person name="Choi I.G."/>
            <person name="Lipzen A."/>
            <person name="Daum C.G."/>
            <person name="Aanen D.K."/>
            <person name="Tsang A."/>
            <person name="Henrissat B."/>
            <person name="Bilanenko E.N."/>
            <person name="de Vries R.P."/>
            <person name="van Kan J.A.L."/>
            <person name="Grigoriev I.V."/>
            <person name="Debets A.J.M."/>
        </authorList>
    </citation>
    <scope>NUCLEOTIDE SEQUENCE [LARGE SCALE GENOMIC DNA]</scope>
    <source>
        <strain evidence="2 3">F11</strain>
    </source>
</reference>
<dbReference type="STRING" id="1314773.A0A3N2PLT6"/>
<dbReference type="PANTHER" id="PTHR32387">
    <property type="entry name" value="WU:FJ29H11"/>
    <property type="match status" value="1"/>
</dbReference>
<gene>
    <name evidence="2" type="ORF">SODALDRAFT_283794</name>
</gene>
<dbReference type="GeneID" id="39576910"/>
<dbReference type="SUPFAM" id="SSF55874">
    <property type="entry name" value="ATPase domain of HSP90 chaperone/DNA topoisomerase II/histidine kinase"/>
    <property type="match status" value="1"/>
</dbReference>
<protein>
    <submittedName>
        <fullName evidence="2">Uncharacterized protein</fullName>
    </submittedName>
</protein>
<evidence type="ECO:0000313" key="3">
    <source>
        <dbReference type="Proteomes" id="UP000272025"/>
    </source>
</evidence>
<dbReference type="RefSeq" id="XP_028463245.1">
    <property type="nucleotide sequence ID" value="XM_028608432.1"/>
</dbReference>